<sequence length="120" mass="12411">MDARAAGEGRAARACRCGRTGGGVRAAAADLDPIAFALVMATGILSIGLGEHGLVTLSRLPLWIAAAAYGVLVALTGWRLAAFRPRSDPTWPIRCAPSSTPPRASWSPPGCCGTRRVRGT</sequence>
<protein>
    <submittedName>
        <fullName evidence="3">Uncharacterized protein</fullName>
    </submittedName>
</protein>
<evidence type="ECO:0000256" key="1">
    <source>
        <dbReference type="SAM" id="MobiDB-lite"/>
    </source>
</evidence>
<dbReference type="Proteomes" id="UP001500683">
    <property type="component" value="Unassembled WGS sequence"/>
</dbReference>
<proteinExistence type="predicted"/>
<comment type="caution">
    <text evidence="3">The sequence shown here is derived from an EMBL/GenBank/DDBJ whole genome shotgun (WGS) entry which is preliminary data.</text>
</comment>
<keyword evidence="2" id="KW-1133">Transmembrane helix</keyword>
<feature type="region of interest" description="Disordered" evidence="1">
    <location>
        <begin position="97"/>
        <end position="120"/>
    </location>
</feature>
<gene>
    <name evidence="3" type="ORF">GCM10022214_02940</name>
</gene>
<feature type="transmembrane region" description="Helical" evidence="2">
    <location>
        <begin position="60"/>
        <end position="81"/>
    </location>
</feature>
<evidence type="ECO:0000313" key="3">
    <source>
        <dbReference type="EMBL" id="GAA4055234.1"/>
    </source>
</evidence>
<evidence type="ECO:0000313" key="4">
    <source>
        <dbReference type="Proteomes" id="UP001500683"/>
    </source>
</evidence>
<name>A0ABP7UXU9_9ACTN</name>
<accession>A0ABP7UXU9</accession>
<dbReference type="EMBL" id="BAAAZG010000001">
    <property type="protein sequence ID" value="GAA4055234.1"/>
    <property type="molecule type" value="Genomic_DNA"/>
</dbReference>
<feature type="transmembrane region" description="Helical" evidence="2">
    <location>
        <begin position="34"/>
        <end position="54"/>
    </location>
</feature>
<keyword evidence="4" id="KW-1185">Reference proteome</keyword>
<evidence type="ECO:0000256" key="2">
    <source>
        <dbReference type="SAM" id="Phobius"/>
    </source>
</evidence>
<organism evidence="3 4">
    <name type="scientific">Actinomadura miaoliensis</name>
    <dbReference type="NCBI Taxonomy" id="430685"/>
    <lineage>
        <taxon>Bacteria</taxon>
        <taxon>Bacillati</taxon>
        <taxon>Actinomycetota</taxon>
        <taxon>Actinomycetes</taxon>
        <taxon>Streptosporangiales</taxon>
        <taxon>Thermomonosporaceae</taxon>
        <taxon>Actinomadura</taxon>
    </lineage>
</organism>
<keyword evidence="2" id="KW-0812">Transmembrane</keyword>
<keyword evidence="2" id="KW-0472">Membrane</keyword>
<reference evidence="4" key="1">
    <citation type="journal article" date="2019" name="Int. J. Syst. Evol. Microbiol.">
        <title>The Global Catalogue of Microorganisms (GCM) 10K type strain sequencing project: providing services to taxonomists for standard genome sequencing and annotation.</title>
        <authorList>
            <consortium name="The Broad Institute Genomics Platform"/>
            <consortium name="The Broad Institute Genome Sequencing Center for Infectious Disease"/>
            <person name="Wu L."/>
            <person name="Ma J."/>
        </authorList>
    </citation>
    <scope>NUCLEOTIDE SEQUENCE [LARGE SCALE GENOMIC DNA]</scope>
    <source>
        <strain evidence="4">JCM 16702</strain>
    </source>
</reference>